<gene>
    <name evidence="2 4" type="primary">rutD</name>
    <name evidence="4" type="ORF">DI599_14540</name>
</gene>
<comment type="similarity">
    <text evidence="2">Belongs to the AB hydrolase superfamily. Hydrolase RutD family.</text>
</comment>
<evidence type="ECO:0000313" key="5">
    <source>
        <dbReference type="Proteomes" id="UP000249198"/>
    </source>
</evidence>
<evidence type="ECO:0000313" key="4">
    <source>
        <dbReference type="EMBL" id="PZP22717.1"/>
    </source>
</evidence>
<accession>A0A2W5D058</accession>
<evidence type="ECO:0000259" key="3">
    <source>
        <dbReference type="Pfam" id="PF00561"/>
    </source>
</evidence>
<proteinExistence type="inferred from homology"/>
<dbReference type="GO" id="GO:0006212">
    <property type="term" value="P:uracil catabolic process"/>
    <property type="evidence" value="ECO:0007669"/>
    <property type="project" value="UniProtKB-UniRule"/>
</dbReference>
<dbReference type="PANTHER" id="PTHR43433">
    <property type="entry name" value="HYDROLASE, ALPHA/BETA FOLD FAMILY PROTEIN"/>
    <property type="match status" value="1"/>
</dbReference>
<dbReference type="InterPro" id="IPR029058">
    <property type="entry name" value="AB_hydrolase_fold"/>
</dbReference>
<comment type="function">
    <text evidence="2">Involved in pyrimidine catabolism. May facilitate the hydrolysis of carbamate, a reaction that can also occur spontaneously.</text>
</comment>
<dbReference type="Proteomes" id="UP000249198">
    <property type="component" value="Unassembled WGS sequence"/>
</dbReference>
<dbReference type="HAMAP" id="MF_00832">
    <property type="entry name" value="RutD"/>
    <property type="match status" value="1"/>
</dbReference>
<dbReference type="GO" id="GO:0019740">
    <property type="term" value="P:nitrogen utilization"/>
    <property type="evidence" value="ECO:0007669"/>
    <property type="project" value="UniProtKB-UniRule"/>
</dbReference>
<evidence type="ECO:0000256" key="1">
    <source>
        <dbReference type="ARBA" id="ARBA00022801"/>
    </source>
</evidence>
<dbReference type="PANTHER" id="PTHR43433:SF5">
    <property type="entry name" value="AB HYDROLASE-1 DOMAIN-CONTAINING PROTEIN"/>
    <property type="match status" value="1"/>
</dbReference>
<comment type="caution">
    <text evidence="4">The sequence shown here is derived from an EMBL/GenBank/DDBJ whole genome shotgun (WGS) entry which is preliminary data.</text>
</comment>
<dbReference type="Pfam" id="PF00561">
    <property type="entry name" value="Abhydrolase_1"/>
    <property type="match status" value="1"/>
</dbReference>
<dbReference type="Gene3D" id="3.40.50.1820">
    <property type="entry name" value="alpha/beta hydrolase"/>
    <property type="match status" value="1"/>
</dbReference>
<dbReference type="InterPro" id="IPR000073">
    <property type="entry name" value="AB_hydrolase_1"/>
</dbReference>
<feature type="domain" description="AB hydrolase-1" evidence="3">
    <location>
        <begin position="14"/>
        <end position="126"/>
    </location>
</feature>
<name>A0A2W5D058_9PSED</name>
<protein>
    <recommendedName>
        <fullName evidence="2">Putative carbamate hydrolase RutD</fullName>
        <ecNumber evidence="2">3.5.1.-</ecNumber>
    </recommendedName>
    <alternativeName>
        <fullName evidence="2">Aminohydrolase</fullName>
    </alternativeName>
</protein>
<evidence type="ECO:0000256" key="2">
    <source>
        <dbReference type="HAMAP-Rule" id="MF_00832"/>
    </source>
</evidence>
<comment type="catalytic activity">
    <reaction evidence="2">
        <text>carbamate + 2 H(+) = NH4(+) + CO2</text>
        <dbReference type="Rhea" id="RHEA:15649"/>
        <dbReference type="ChEBI" id="CHEBI:13941"/>
        <dbReference type="ChEBI" id="CHEBI:15378"/>
        <dbReference type="ChEBI" id="CHEBI:16526"/>
        <dbReference type="ChEBI" id="CHEBI:28938"/>
    </reaction>
</comment>
<reference evidence="4 5" key="1">
    <citation type="submission" date="2017-08" db="EMBL/GenBank/DDBJ databases">
        <title>Infants hospitalized years apart are colonized by the same room-sourced microbial strains.</title>
        <authorList>
            <person name="Brooks B."/>
            <person name="Olm M.R."/>
            <person name="Firek B.A."/>
            <person name="Baker R."/>
            <person name="Thomas B.C."/>
            <person name="Morowitz M.J."/>
            <person name="Banfield J.F."/>
        </authorList>
    </citation>
    <scope>NUCLEOTIDE SEQUENCE [LARGE SCALE GENOMIC DNA]</scope>
    <source>
        <strain evidence="4">S2_009_000_R2_77</strain>
    </source>
</reference>
<dbReference type="PRINTS" id="PR00111">
    <property type="entry name" value="ABHYDROLASE"/>
</dbReference>
<dbReference type="InterPro" id="IPR050471">
    <property type="entry name" value="AB_hydrolase"/>
</dbReference>
<keyword evidence="1 2" id="KW-0378">Hydrolase</keyword>
<dbReference type="RefSeq" id="WP_273233202.1">
    <property type="nucleotide sequence ID" value="NZ_QFOH01000017.1"/>
</dbReference>
<dbReference type="AlphaFoldDB" id="A0A2W5D058"/>
<dbReference type="EC" id="3.5.1.-" evidence="2"/>
<dbReference type="EMBL" id="QFOH01000017">
    <property type="protein sequence ID" value="PZP22717.1"/>
    <property type="molecule type" value="Genomic_DNA"/>
</dbReference>
<dbReference type="GO" id="GO:0016811">
    <property type="term" value="F:hydrolase activity, acting on carbon-nitrogen (but not peptide) bonds, in linear amides"/>
    <property type="evidence" value="ECO:0007669"/>
    <property type="project" value="InterPro"/>
</dbReference>
<organism evidence="4 5">
    <name type="scientific">Pseudomonas kuykendallii</name>
    <dbReference type="NCBI Taxonomy" id="1007099"/>
    <lineage>
        <taxon>Bacteria</taxon>
        <taxon>Pseudomonadati</taxon>
        <taxon>Pseudomonadota</taxon>
        <taxon>Gammaproteobacteria</taxon>
        <taxon>Pseudomonadales</taxon>
        <taxon>Pseudomonadaceae</taxon>
        <taxon>Pseudomonas</taxon>
    </lineage>
</organism>
<dbReference type="InterPro" id="IPR019913">
    <property type="entry name" value="Pyrimidine_utilisation_RutD"/>
</dbReference>
<dbReference type="SUPFAM" id="SSF53474">
    <property type="entry name" value="alpha/beta-Hydrolases"/>
    <property type="match status" value="1"/>
</dbReference>
<dbReference type="NCBIfam" id="TIGR03611">
    <property type="entry name" value="RutD"/>
    <property type="match status" value="1"/>
</dbReference>
<sequence>MHYEIHGNPDAGQTVLLSSGLGGSAGYWTPHLAALGERFRVISYDQRGTGRSPAELAEGYSIADMADDVLALADDLELTQCDFVGHALGGLVGLQVALQRPGLIRRLVPINAWAAPNAHSARCFDMRIALLKNTGPAAYVAAQPIFLYPPSWIVANGERLEADLAHALAHFPGETNTLRRIAALRAFDISARLAEIDVPTLVMASRDDSLVPWTQSVALAEGLPNARLDVRDFGGHAFNLTEQAAFEASLLDFLQQAA</sequence>